<name>A0ABT8GJY1_9MICO</name>
<dbReference type="EMBL" id="JAUHQA010000001">
    <property type="protein sequence ID" value="MDN4481730.1"/>
    <property type="molecule type" value="Genomic_DNA"/>
</dbReference>
<dbReference type="PROSITE" id="PS50006">
    <property type="entry name" value="FHA_DOMAIN"/>
    <property type="match status" value="1"/>
</dbReference>
<proteinExistence type="predicted"/>
<evidence type="ECO:0000313" key="4">
    <source>
        <dbReference type="Proteomes" id="UP001172708"/>
    </source>
</evidence>
<accession>A0ABT8GJY1</accession>
<keyword evidence="1" id="KW-0597">Phosphoprotein</keyword>
<protein>
    <submittedName>
        <fullName evidence="3">FHA domain-containing protein</fullName>
    </submittedName>
</protein>
<dbReference type="InterPro" id="IPR008984">
    <property type="entry name" value="SMAD_FHA_dom_sf"/>
</dbReference>
<sequence length="129" mass="14243">MSLDAQMPVDEHAPHRLSPQDQTAVDALDEDCALLIVHHGPNQGARFLLDVDVTTAGRSVSGDIFLDDVTVSREHVQFIRDGKKFFVKDSGSLNGTYVNREPVTEVELHDGDEVQIGKYRMSFYPGTAS</sequence>
<keyword evidence="4" id="KW-1185">Reference proteome</keyword>
<dbReference type="Pfam" id="PF00498">
    <property type="entry name" value="FHA"/>
    <property type="match status" value="1"/>
</dbReference>
<dbReference type="Gene3D" id="2.60.200.20">
    <property type="match status" value="1"/>
</dbReference>
<organism evidence="3 4">
    <name type="scientific">Demequina muriae</name>
    <dbReference type="NCBI Taxonomy" id="3051664"/>
    <lineage>
        <taxon>Bacteria</taxon>
        <taxon>Bacillati</taxon>
        <taxon>Actinomycetota</taxon>
        <taxon>Actinomycetes</taxon>
        <taxon>Micrococcales</taxon>
        <taxon>Demequinaceae</taxon>
        <taxon>Demequina</taxon>
    </lineage>
</organism>
<feature type="domain" description="FHA" evidence="2">
    <location>
        <begin position="54"/>
        <end position="103"/>
    </location>
</feature>
<dbReference type="InterPro" id="IPR000253">
    <property type="entry name" value="FHA_dom"/>
</dbReference>
<evidence type="ECO:0000256" key="1">
    <source>
        <dbReference type="ARBA" id="ARBA00022553"/>
    </source>
</evidence>
<dbReference type="SMART" id="SM00240">
    <property type="entry name" value="FHA"/>
    <property type="match status" value="1"/>
</dbReference>
<comment type="caution">
    <text evidence="3">The sequence shown here is derived from an EMBL/GenBank/DDBJ whole genome shotgun (WGS) entry which is preliminary data.</text>
</comment>
<dbReference type="PANTHER" id="PTHR23308">
    <property type="entry name" value="NUCLEAR INHIBITOR OF PROTEIN PHOSPHATASE-1"/>
    <property type="match status" value="1"/>
</dbReference>
<dbReference type="InterPro" id="IPR050923">
    <property type="entry name" value="Cell_Proc_Reg/RNA_Proc"/>
</dbReference>
<dbReference type="SUPFAM" id="SSF49879">
    <property type="entry name" value="SMAD/FHA domain"/>
    <property type="match status" value="1"/>
</dbReference>
<reference evidence="3" key="1">
    <citation type="submission" date="2023-06" db="EMBL/GenBank/DDBJ databases">
        <title>Egi l300058.</title>
        <authorList>
            <person name="Gao L."/>
            <person name="Fang B.-Z."/>
            <person name="Li W.-J."/>
        </authorList>
    </citation>
    <scope>NUCLEOTIDE SEQUENCE</scope>
    <source>
        <strain evidence="3">EGI L300058</strain>
    </source>
</reference>
<evidence type="ECO:0000259" key="2">
    <source>
        <dbReference type="PROSITE" id="PS50006"/>
    </source>
</evidence>
<gene>
    <name evidence="3" type="ORF">QQX02_12440</name>
</gene>
<evidence type="ECO:0000313" key="3">
    <source>
        <dbReference type="EMBL" id="MDN4481730.1"/>
    </source>
</evidence>
<dbReference type="Proteomes" id="UP001172708">
    <property type="component" value="Unassembled WGS sequence"/>
</dbReference>